<reference evidence="2 3" key="1">
    <citation type="submission" date="2018-02" db="EMBL/GenBank/DDBJ databases">
        <title>Comparative genomes isolates from brazilian mangrove.</title>
        <authorList>
            <person name="Araujo J.E."/>
            <person name="Taketani R.G."/>
            <person name="Silva M.C.P."/>
            <person name="Loureco M.V."/>
            <person name="Andreote F.D."/>
        </authorList>
    </citation>
    <scope>NUCLEOTIDE SEQUENCE [LARGE SCALE GENOMIC DNA]</scope>
    <source>
        <strain evidence="2 3">Hex-1 MGV</strain>
    </source>
</reference>
<gene>
    <name evidence="2" type="ORF">C5Y83_27330</name>
</gene>
<dbReference type="Pfam" id="PF06439">
    <property type="entry name" value="3keto-disac_hyd"/>
    <property type="match status" value="1"/>
</dbReference>
<protein>
    <recommendedName>
        <fullName evidence="1">3-keto-alpha-glucoside-1,2-lyase/3-keto-2-hydroxy-glucal hydratase domain-containing protein</fullName>
    </recommendedName>
</protein>
<dbReference type="OrthoDB" id="259356at2"/>
<accession>A0A2S8FC78</accession>
<dbReference type="Gene3D" id="2.60.120.560">
    <property type="entry name" value="Exo-inulinase, domain 1"/>
    <property type="match status" value="1"/>
</dbReference>
<dbReference type="GO" id="GO:0016787">
    <property type="term" value="F:hydrolase activity"/>
    <property type="evidence" value="ECO:0007669"/>
    <property type="project" value="InterPro"/>
</dbReference>
<proteinExistence type="predicted"/>
<dbReference type="EMBL" id="PUHY01000015">
    <property type="protein sequence ID" value="PQO29757.1"/>
    <property type="molecule type" value="Genomic_DNA"/>
</dbReference>
<dbReference type="AlphaFoldDB" id="A0A2S8FC78"/>
<evidence type="ECO:0000313" key="2">
    <source>
        <dbReference type="EMBL" id="PQO29757.1"/>
    </source>
</evidence>
<evidence type="ECO:0000313" key="3">
    <source>
        <dbReference type="Proteomes" id="UP000238322"/>
    </source>
</evidence>
<evidence type="ECO:0000259" key="1">
    <source>
        <dbReference type="Pfam" id="PF06439"/>
    </source>
</evidence>
<sequence>MQSPTLAILILILLPFAVRADESLKMIEPKSKVIKPFNGTNLEGFTTWLREQDRFEHSEAYSVVDGTIRIAGKGMGYIATVNAYRNYHLSIEYRWGERTDGSKYVRNSGILLHATGPEGNARGTWMASVEVQLAQGCEGDLIVIRGEDDAGKTIPVTLSSRTIVAEDSRTRWREDGAPTVYSGRQFWWSHHEAGFEELRDTRGKNDVASPLGEWTKVECICEGNEITVKINGQIVNHCYDVFPAAGRILLENESSEVYFRNFEIRPLPAP</sequence>
<name>A0A2S8FC78_9BACT</name>
<dbReference type="Proteomes" id="UP000238322">
    <property type="component" value="Unassembled WGS sequence"/>
</dbReference>
<dbReference type="InterPro" id="IPR010496">
    <property type="entry name" value="AL/BT2_dom"/>
</dbReference>
<feature type="domain" description="3-keto-alpha-glucoside-1,2-lyase/3-keto-2-hydroxy-glucal hydratase" evidence="1">
    <location>
        <begin position="35"/>
        <end position="265"/>
    </location>
</feature>
<organism evidence="2 3">
    <name type="scientific">Blastopirellula marina</name>
    <dbReference type="NCBI Taxonomy" id="124"/>
    <lineage>
        <taxon>Bacteria</taxon>
        <taxon>Pseudomonadati</taxon>
        <taxon>Planctomycetota</taxon>
        <taxon>Planctomycetia</taxon>
        <taxon>Pirellulales</taxon>
        <taxon>Pirellulaceae</taxon>
        <taxon>Blastopirellula</taxon>
    </lineage>
</organism>
<comment type="caution">
    <text evidence="2">The sequence shown here is derived from an EMBL/GenBank/DDBJ whole genome shotgun (WGS) entry which is preliminary data.</text>
</comment>
<dbReference type="RefSeq" id="WP_105332951.1">
    <property type="nucleotide sequence ID" value="NZ_PUHY01000015.1"/>
</dbReference>